<evidence type="ECO:0000313" key="10">
    <source>
        <dbReference type="EMBL" id="SOD65552.1"/>
    </source>
</evidence>
<sequence length="403" mass="44167">MNTMKKLSDKQMAMLLAILVAIMPFSMDAYLPSLPHIARDLHSDIHYIERSLSSFILGMAVGQLLGGSLSDIKGRKNIALTGLAVYIIASFALIWVQTGEQLLALRLVQAVGCGMAGVTVGAIIRDNYEGKQAAQMFALIGVIMMAAPLLAPMVGSVLQTVGGWRAVFVFLCAYAVLVLVLLHRFLPKHKTAEPIRRDVLRVIFGRYKHILSTKPALGFLFFQAASFSSMLTFLTESSFVYMDLYGLNHHQYAWAFACNIVTMAIFNRITAWHLKRDSNSQDILLWGIAIQFVANFALLCSVWASDLPPFAWLMVLLMLSVGTQGLVAANTQALFMQHFKAEGGSANAILSAAQSLIGATVGFLVTYLHNGSVKVMGSVMVACTVCGAILLWYFSRQAWQKSR</sequence>
<keyword evidence="6 8" id="KW-1133">Transmembrane helix</keyword>
<feature type="transmembrane region" description="Helical" evidence="8">
    <location>
        <begin position="164"/>
        <end position="186"/>
    </location>
</feature>
<comment type="similarity">
    <text evidence="2 8">Belongs to the major facilitator superfamily. Bcr/CmlA family.</text>
</comment>
<evidence type="ECO:0000313" key="11">
    <source>
        <dbReference type="Proteomes" id="UP000219669"/>
    </source>
</evidence>
<evidence type="ECO:0000256" key="7">
    <source>
        <dbReference type="ARBA" id="ARBA00023136"/>
    </source>
</evidence>
<evidence type="ECO:0000256" key="2">
    <source>
        <dbReference type="ARBA" id="ARBA00006236"/>
    </source>
</evidence>
<feature type="domain" description="Major facilitator superfamily (MFS) profile" evidence="9">
    <location>
        <begin position="12"/>
        <end position="399"/>
    </location>
</feature>
<gene>
    <name evidence="10" type="ORF">SAMN02746062_00329</name>
</gene>
<feature type="transmembrane region" description="Helical" evidence="8">
    <location>
        <begin position="252"/>
        <end position="271"/>
    </location>
</feature>
<dbReference type="GO" id="GO:0005886">
    <property type="term" value="C:plasma membrane"/>
    <property type="evidence" value="ECO:0007669"/>
    <property type="project" value="UniProtKB-SubCell"/>
</dbReference>
<dbReference type="RefSeq" id="WP_097113400.1">
    <property type="nucleotide sequence ID" value="NZ_CP083931.1"/>
</dbReference>
<feature type="transmembrane region" description="Helical" evidence="8">
    <location>
        <begin position="77"/>
        <end position="97"/>
    </location>
</feature>
<dbReference type="GO" id="GO:0042910">
    <property type="term" value="F:xenobiotic transmembrane transporter activity"/>
    <property type="evidence" value="ECO:0007669"/>
    <property type="project" value="InterPro"/>
</dbReference>
<dbReference type="EMBL" id="OCNF01000002">
    <property type="protein sequence ID" value="SOD65552.1"/>
    <property type="molecule type" value="Genomic_DNA"/>
</dbReference>
<dbReference type="InterPro" id="IPR011701">
    <property type="entry name" value="MFS"/>
</dbReference>
<keyword evidence="11" id="KW-1185">Reference proteome</keyword>
<feature type="transmembrane region" description="Helical" evidence="8">
    <location>
        <begin position="216"/>
        <end position="240"/>
    </location>
</feature>
<feature type="transmembrane region" description="Helical" evidence="8">
    <location>
        <begin position="348"/>
        <end position="369"/>
    </location>
</feature>
<evidence type="ECO:0000256" key="6">
    <source>
        <dbReference type="ARBA" id="ARBA00022989"/>
    </source>
</evidence>
<dbReference type="GO" id="GO:1990961">
    <property type="term" value="P:xenobiotic detoxification by transmembrane export across the plasma membrane"/>
    <property type="evidence" value="ECO:0007669"/>
    <property type="project" value="InterPro"/>
</dbReference>
<dbReference type="Pfam" id="PF07690">
    <property type="entry name" value="MFS_1"/>
    <property type="match status" value="1"/>
</dbReference>
<accession>A0A286E3S0</accession>
<keyword evidence="5 8" id="KW-0812">Transmembrane</keyword>
<keyword evidence="7 8" id="KW-0472">Membrane</keyword>
<reference evidence="10 11" key="1">
    <citation type="submission" date="2017-09" db="EMBL/GenBank/DDBJ databases">
        <authorList>
            <person name="Ehlers B."/>
            <person name="Leendertz F.H."/>
        </authorList>
    </citation>
    <scope>NUCLEOTIDE SEQUENCE [LARGE SCALE GENOMIC DNA]</scope>
    <source>
        <strain evidence="10 11">DSM 16848</strain>
    </source>
</reference>
<evidence type="ECO:0000256" key="1">
    <source>
        <dbReference type="ARBA" id="ARBA00004651"/>
    </source>
</evidence>
<dbReference type="PANTHER" id="PTHR23502:SF132">
    <property type="entry name" value="POLYAMINE TRANSPORTER 2-RELATED"/>
    <property type="match status" value="1"/>
</dbReference>
<feature type="transmembrane region" description="Helical" evidence="8">
    <location>
        <begin position="310"/>
        <end position="336"/>
    </location>
</feature>
<dbReference type="AlphaFoldDB" id="A0A286E3S0"/>
<protein>
    <recommendedName>
        <fullName evidence="8">Bcr/CflA family efflux transporter</fullName>
    </recommendedName>
</protein>
<evidence type="ECO:0000256" key="3">
    <source>
        <dbReference type="ARBA" id="ARBA00022448"/>
    </source>
</evidence>
<dbReference type="PROSITE" id="PS50850">
    <property type="entry name" value="MFS"/>
    <property type="match status" value="1"/>
</dbReference>
<keyword evidence="3 8" id="KW-0813">Transport</keyword>
<comment type="subcellular location">
    <subcellularLocation>
        <location evidence="8">Cell inner membrane</location>
        <topology evidence="8">Multi-pass membrane protein</topology>
    </subcellularLocation>
    <subcellularLocation>
        <location evidence="1">Cell membrane</location>
        <topology evidence="1">Multi-pass membrane protein</topology>
    </subcellularLocation>
</comment>
<name>A0A286E3S0_9NEIS</name>
<feature type="transmembrane region" description="Helical" evidence="8">
    <location>
        <begin position="12"/>
        <end position="31"/>
    </location>
</feature>
<dbReference type="SUPFAM" id="SSF103473">
    <property type="entry name" value="MFS general substrate transporter"/>
    <property type="match status" value="1"/>
</dbReference>
<dbReference type="Gene3D" id="1.20.1720.10">
    <property type="entry name" value="Multidrug resistance protein D"/>
    <property type="match status" value="1"/>
</dbReference>
<feature type="transmembrane region" description="Helical" evidence="8">
    <location>
        <begin position="283"/>
        <end position="304"/>
    </location>
</feature>
<dbReference type="InterPro" id="IPR004812">
    <property type="entry name" value="Efflux_drug-R_Bcr/CmlA"/>
</dbReference>
<keyword evidence="8" id="KW-0997">Cell inner membrane</keyword>
<evidence type="ECO:0000256" key="4">
    <source>
        <dbReference type="ARBA" id="ARBA00022475"/>
    </source>
</evidence>
<dbReference type="FunFam" id="1.20.1720.10:FF:000005">
    <property type="entry name" value="Bcr/CflA family efflux transporter"/>
    <property type="match status" value="1"/>
</dbReference>
<organism evidence="10 11">
    <name type="scientific">Alysiella filiformis DSM 16848</name>
    <dbReference type="NCBI Taxonomy" id="1120981"/>
    <lineage>
        <taxon>Bacteria</taxon>
        <taxon>Pseudomonadati</taxon>
        <taxon>Pseudomonadota</taxon>
        <taxon>Betaproteobacteria</taxon>
        <taxon>Neisseriales</taxon>
        <taxon>Neisseriaceae</taxon>
        <taxon>Alysiella</taxon>
    </lineage>
</organism>
<feature type="transmembrane region" description="Helical" evidence="8">
    <location>
        <begin position="103"/>
        <end position="124"/>
    </location>
</feature>
<evidence type="ECO:0000256" key="5">
    <source>
        <dbReference type="ARBA" id="ARBA00022692"/>
    </source>
</evidence>
<evidence type="ECO:0000259" key="9">
    <source>
        <dbReference type="PROSITE" id="PS50850"/>
    </source>
</evidence>
<keyword evidence="4" id="KW-1003">Cell membrane</keyword>
<dbReference type="CDD" id="cd17320">
    <property type="entry name" value="MFS_MdfA_MDR_like"/>
    <property type="match status" value="1"/>
</dbReference>
<feature type="transmembrane region" description="Helical" evidence="8">
    <location>
        <begin position="51"/>
        <end position="70"/>
    </location>
</feature>
<dbReference type="InterPro" id="IPR036259">
    <property type="entry name" value="MFS_trans_sf"/>
</dbReference>
<dbReference type="OrthoDB" id="9814303at2"/>
<proteinExistence type="inferred from homology"/>
<dbReference type="InterPro" id="IPR020846">
    <property type="entry name" value="MFS_dom"/>
</dbReference>
<feature type="transmembrane region" description="Helical" evidence="8">
    <location>
        <begin position="375"/>
        <end position="394"/>
    </location>
</feature>
<feature type="transmembrane region" description="Helical" evidence="8">
    <location>
        <begin position="136"/>
        <end position="158"/>
    </location>
</feature>
<dbReference type="NCBIfam" id="TIGR00710">
    <property type="entry name" value="efflux_Bcr_CflA"/>
    <property type="match status" value="1"/>
</dbReference>
<evidence type="ECO:0000256" key="8">
    <source>
        <dbReference type="RuleBase" id="RU365088"/>
    </source>
</evidence>
<dbReference type="PANTHER" id="PTHR23502">
    <property type="entry name" value="MAJOR FACILITATOR SUPERFAMILY"/>
    <property type="match status" value="1"/>
</dbReference>
<dbReference type="Proteomes" id="UP000219669">
    <property type="component" value="Unassembled WGS sequence"/>
</dbReference>